<feature type="chain" id="PRO_5047063948" evidence="1">
    <location>
        <begin position="24"/>
        <end position="148"/>
    </location>
</feature>
<dbReference type="Gene3D" id="2.60.40.1890">
    <property type="entry name" value="PCu(A)C copper chaperone"/>
    <property type="match status" value="1"/>
</dbReference>
<dbReference type="Pfam" id="PF04314">
    <property type="entry name" value="PCuAC"/>
    <property type="match status" value="1"/>
</dbReference>
<protein>
    <submittedName>
        <fullName evidence="2">Copper chaperone PCu(A)C</fullName>
    </submittedName>
</protein>
<dbReference type="InterPro" id="IPR058248">
    <property type="entry name" value="Lxx211020-like"/>
</dbReference>
<keyword evidence="1" id="KW-0732">Signal</keyword>
<dbReference type="InterPro" id="IPR036182">
    <property type="entry name" value="PCuAC_sf"/>
</dbReference>
<comment type="caution">
    <text evidence="2">The sequence shown here is derived from an EMBL/GenBank/DDBJ whole genome shotgun (WGS) entry which is preliminary data.</text>
</comment>
<sequence>MSFRPLTLGLLLCGLLPAGSAMAAQADHVRASGAWIRVLPGSLPAGGYVTLRNDGDQPAVLDGASSAAYASVMLHQSSTETGMGRMRMVGHLDIPPHGQVALAPGGYHLMLMEASKPVQPGDTVRIALHFADGSTLATDFVAKPANAL</sequence>
<proteinExistence type="predicted"/>
<name>A0ABU8JAP4_9GAMM</name>
<reference evidence="2 3" key="1">
    <citation type="journal article" date="2014" name="Int. J. Syst. Evol. Microbiol.">
        <title>Fulvimonas yonginensis sp. nov., isolated from greenhouse soil, and emended description of the genus Fulvimonas.</title>
        <authorList>
            <person name="Ahn J.H."/>
            <person name="Kim S.J."/>
            <person name="Weon H.Y."/>
            <person name="Hong S.B."/>
            <person name="Seok S.J."/>
            <person name="Kwon S.W."/>
        </authorList>
    </citation>
    <scope>NUCLEOTIDE SEQUENCE [LARGE SCALE GENOMIC DNA]</scope>
    <source>
        <strain evidence="2 3">KACC 16952</strain>
    </source>
</reference>
<evidence type="ECO:0000313" key="2">
    <source>
        <dbReference type="EMBL" id="MEI7036324.1"/>
    </source>
</evidence>
<gene>
    <name evidence="2" type="ORF">WAT24_06100</name>
</gene>
<dbReference type="PANTHER" id="PTHR36302">
    <property type="entry name" value="BLR7088 PROTEIN"/>
    <property type="match status" value="1"/>
</dbReference>
<dbReference type="RefSeq" id="WP_336806944.1">
    <property type="nucleotide sequence ID" value="NZ_JBBBNY010000003.1"/>
</dbReference>
<evidence type="ECO:0000256" key="1">
    <source>
        <dbReference type="SAM" id="SignalP"/>
    </source>
</evidence>
<keyword evidence="3" id="KW-1185">Reference proteome</keyword>
<dbReference type="Proteomes" id="UP001381174">
    <property type="component" value="Unassembled WGS sequence"/>
</dbReference>
<accession>A0ABU8JAP4</accession>
<feature type="signal peptide" evidence="1">
    <location>
        <begin position="1"/>
        <end position="23"/>
    </location>
</feature>
<dbReference type="SUPFAM" id="SSF110087">
    <property type="entry name" value="DR1885-like metal-binding protein"/>
    <property type="match status" value="1"/>
</dbReference>
<organism evidence="2 3">
    <name type="scientific">Fulvimonas yonginensis</name>
    <dbReference type="NCBI Taxonomy" id="1495200"/>
    <lineage>
        <taxon>Bacteria</taxon>
        <taxon>Pseudomonadati</taxon>
        <taxon>Pseudomonadota</taxon>
        <taxon>Gammaproteobacteria</taxon>
        <taxon>Lysobacterales</taxon>
        <taxon>Rhodanobacteraceae</taxon>
        <taxon>Fulvimonas</taxon>
    </lineage>
</organism>
<dbReference type="InterPro" id="IPR007410">
    <property type="entry name" value="LpqE-like"/>
</dbReference>
<evidence type="ECO:0000313" key="3">
    <source>
        <dbReference type="Proteomes" id="UP001381174"/>
    </source>
</evidence>
<dbReference type="PANTHER" id="PTHR36302:SF1">
    <property type="entry name" value="COPPER CHAPERONE PCU(A)C"/>
    <property type="match status" value="1"/>
</dbReference>
<dbReference type="EMBL" id="JBBBNY010000003">
    <property type="protein sequence ID" value="MEI7036324.1"/>
    <property type="molecule type" value="Genomic_DNA"/>
</dbReference>